<proteinExistence type="predicted"/>
<evidence type="ECO:0000313" key="2">
    <source>
        <dbReference type="EMBL" id="JAG37912.1"/>
    </source>
</evidence>
<feature type="domain" description="Reverse transcriptase Ty1/copia-type" evidence="1">
    <location>
        <begin position="39"/>
        <end position="128"/>
    </location>
</feature>
<dbReference type="Pfam" id="PF07727">
    <property type="entry name" value="RVT_2"/>
    <property type="match status" value="1"/>
</dbReference>
<gene>
    <name evidence="2" type="primary">GIP_15</name>
    <name evidence="2" type="ORF">CM83_105241</name>
</gene>
<dbReference type="AlphaFoldDB" id="A0A0A9YY12"/>
<feature type="non-terminal residue" evidence="2">
    <location>
        <position position="128"/>
    </location>
</feature>
<dbReference type="InterPro" id="IPR013103">
    <property type="entry name" value="RVT_2"/>
</dbReference>
<dbReference type="EMBL" id="GBHO01005692">
    <property type="protein sequence ID" value="JAG37912.1"/>
    <property type="molecule type" value="Transcribed_RNA"/>
</dbReference>
<feature type="non-terminal residue" evidence="2">
    <location>
        <position position="1"/>
    </location>
</feature>
<reference evidence="2" key="1">
    <citation type="journal article" date="2014" name="PLoS ONE">
        <title>Transcriptome-Based Identification of ABC Transporters in the Western Tarnished Plant Bug Lygus hesperus.</title>
        <authorList>
            <person name="Hull J.J."/>
            <person name="Chaney K."/>
            <person name="Geib S.M."/>
            <person name="Fabrick J.A."/>
            <person name="Brent C.S."/>
            <person name="Walsh D."/>
            <person name="Lavine L.C."/>
        </authorList>
    </citation>
    <scope>NUCLEOTIDE SEQUENCE</scope>
</reference>
<evidence type="ECO:0000259" key="1">
    <source>
        <dbReference type="Pfam" id="PF07727"/>
    </source>
</evidence>
<reference evidence="2" key="2">
    <citation type="submission" date="2014-07" db="EMBL/GenBank/DDBJ databases">
        <authorList>
            <person name="Hull J."/>
        </authorList>
    </citation>
    <scope>NUCLEOTIDE SEQUENCE</scope>
</reference>
<accession>A0A0A9YY12</accession>
<protein>
    <submittedName>
        <fullName evidence="2">Copia protein</fullName>
    </submittedName>
</protein>
<organism evidence="2">
    <name type="scientific">Lygus hesperus</name>
    <name type="common">Western plant bug</name>
    <dbReference type="NCBI Taxonomy" id="30085"/>
    <lineage>
        <taxon>Eukaryota</taxon>
        <taxon>Metazoa</taxon>
        <taxon>Ecdysozoa</taxon>
        <taxon>Arthropoda</taxon>
        <taxon>Hexapoda</taxon>
        <taxon>Insecta</taxon>
        <taxon>Pterygota</taxon>
        <taxon>Neoptera</taxon>
        <taxon>Paraneoptera</taxon>
        <taxon>Hemiptera</taxon>
        <taxon>Heteroptera</taxon>
        <taxon>Panheteroptera</taxon>
        <taxon>Cimicomorpha</taxon>
        <taxon>Miridae</taxon>
        <taxon>Mirini</taxon>
        <taxon>Lygus</taxon>
    </lineage>
</organism>
<name>A0A0A9YY12_LYGHE</name>
<sequence>DEANLVEIALLTDKPDDGDINSKGWRDAINDEFASMLRNKTWVISNRPNDRDTITSRLVLRTKYKADGSIDRRKARLVARGFTQRPGLDYDETYSPVIRLGTIRLMMALAVEKGMKIHQLDVVTAYLN</sequence>